<reference evidence="1 2" key="1">
    <citation type="submission" date="2021-03" db="EMBL/GenBank/DDBJ databases">
        <title>Genomic Encyclopedia of Type Strains, Phase IV (KMG-IV): sequencing the most valuable type-strain genomes for metagenomic binning, comparative biology and taxonomic classification.</title>
        <authorList>
            <person name="Goeker M."/>
        </authorList>
    </citation>
    <scope>NUCLEOTIDE SEQUENCE [LARGE SCALE GENOMIC DNA]</scope>
    <source>
        <strain evidence="1 2">DSM 101872</strain>
    </source>
</reference>
<dbReference type="RefSeq" id="WP_342590245.1">
    <property type="nucleotide sequence ID" value="NZ_JAGGLU010000005.1"/>
</dbReference>
<dbReference type="Proteomes" id="UP001519292">
    <property type="component" value="Unassembled WGS sequence"/>
</dbReference>
<proteinExistence type="predicted"/>
<comment type="caution">
    <text evidence="1">The sequence shown here is derived from an EMBL/GenBank/DDBJ whole genome shotgun (WGS) entry which is preliminary data.</text>
</comment>
<protein>
    <recommendedName>
        <fullName evidence="3">DUF4417 domain-containing protein</fullName>
    </recommendedName>
</protein>
<evidence type="ECO:0000313" key="1">
    <source>
        <dbReference type="EMBL" id="MBP2057927.1"/>
    </source>
</evidence>
<organism evidence="1 2">
    <name type="scientific">Lactobacillus colini</name>
    <dbReference type="NCBI Taxonomy" id="1819254"/>
    <lineage>
        <taxon>Bacteria</taxon>
        <taxon>Bacillati</taxon>
        <taxon>Bacillota</taxon>
        <taxon>Bacilli</taxon>
        <taxon>Lactobacillales</taxon>
        <taxon>Lactobacillaceae</taxon>
        <taxon>Lactobacillus</taxon>
    </lineage>
</organism>
<sequence>MLSLKDAYFIGKDEYPVLKPQNKDMAIPFQMVRFSDRKDASLNDTIVFYEWDKKFESNLQESKLERIIPSLKKAGSVVQPDFSIYADAPLHLQKHAVFEKNRVAVELQSQGIEVIPNLSWGDERSYEFAFLGIPKDQICAMGTYGQIHDPEKRKLFKDGLGIALDIVQPRLVLVYGGIPDDIFGQYKDKVEFISYPTWRELYAKKAC</sequence>
<accession>A0ABS4ME03</accession>
<evidence type="ECO:0008006" key="3">
    <source>
        <dbReference type="Google" id="ProtNLM"/>
    </source>
</evidence>
<name>A0ABS4ME03_9LACO</name>
<dbReference type="InterPro" id="IPR025530">
    <property type="entry name" value="DUF4417"/>
</dbReference>
<gene>
    <name evidence="1" type="ORF">J2Z60_001102</name>
</gene>
<dbReference type="Pfam" id="PF14386">
    <property type="entry name" value="DUF4417"/>
    <property type="match status" value="1"/>
</dbReference>
<keyword evidence="2" id="KW-1185">Reference proteome</keyword>
<dbReference type="EMBL" id="JAGGLU010000005">
    <property type="protein sequence ID" value="MBP2057927.1"/>
    <property type="molecule type" value="Genomic_DNA"/>
</dbReference>
<evidence type="ECO:0000313" key="2">
    <source>
        <dbReference type="Proteomes" id="UP001519292"/>
    </source>
</evidence>